<accession>A0A2T6C5W8</accession>
<feature type="transmembrane region" description="Helical" evidence="1">
    <location>
        <begin position="6"/>
        <end position="26"/>
    </location>
</feature>
<feature type="transmembrane region" description="Helical" evidence="1">
    <location>
        <begin position="233"/>
        <end position="252"/>
    </location>
</feature>
<evidence type="ECO:0000313" key="3">
    <source>
        <dbReference type="Proteomes" id="UP000244090"/>
    </source>
</evidence>
<dbReference type="EMBL" id="QBKT01000001">
    <property type="protein sequence ID" value="PTX63692.1"/>
    <property type="molecule type" value="Genomic_DNA"/>
</dbReference>
<protein>
    <submittedName>
        <fullName evidence="2">Paraquat-inducible protein A</fullName>
    </submittedName>
</protein>
<keyword evidence="1" id="KW-1133">Transmembrane helix</keyword>
<feature type="transmembrane region" description="Helical" evidence="1">
    <location>
        <begin position="394"/>
        <end position="411"/>
    </location>
</feature>
<keyword evidence="1" id="KW-0472">Membrane</keyword>
<feature type="transmembrane region" description="Helical" evidence="1">
    <location>
        <begin position="302"/>
        <end position="329"/>
    </location>
</feature>
<dbReference type="AlphaFoldDB" id="A0A2T6C5W8"/>
<dbReference type="Proteomes" id="UP000244090">
    <property type="component" value="Unassembled WGS sequence"/>
</dbReference>
<reference evidence="2 3" key="1">
    <citation type="submission" date="2018-04" db="EMBL/GenBank/DDBJ databases">
        <title>Genomic Encyclopedia of Archaeal and Bacterial Type Strains, Phase II (KMG-II): from individual species to whole genera.</title>
        <authorList>
            <person name="Goeker M."/>
        </authorList>
    </citation>
    <scope>NUCLEOTIDE SEQUENCE [LARGE SCALE GENOMIC DNA]</scope>
    <source>
        <strain evidence="2 3">DSM 25731</strain>
    </source>
</reference>
<keyword evidence="3" id="KW-1185">Reference proteome</keyword>
<sequence length="437" mass="49375">MRNNLIINSFLIGLLIAISVAAFTTYRLETKKRSLKEDVIELSDIKYGMFNVDAWEEQFATIITKKLEELELSGTQRDEARVKIKTFLNESIDKFEIAYKSKNEKNADFLGLSLRNIGADYFQIFGELKNQIPVITEDILDFLESEENRDGIKNYILAQINSYTEGTFQKLDYTTYNNIVSNYNAADGSECISIISDKLAQVKNQQSTSNIVIVAAFLSMLLLLLVLKETSNLRIAIYIVAAIHLLALGVFLPMIDIDARIASMELQLMGEAISFTDQVLYYKSKSIMEVSHIMLSQGKTKVMLVGILVLLFSVIFPVSKLISSIALIFKRSLQHNRFIKFMVFKSGKWSMADVMVVSIFMSYIGFTGIISGQLSQLENSIENLEILSTNKSELQNGFFFFMGFVIFSIFISQRIQKLLKTPETVEVATKVTDNSAS</sequence>
<proteinExistence type="predicted"/>
<feature type="transmembrane region" description="Helical" evidence="1">
    <location>
        <begin position="208"/>
        <end position="227"/>
    </location>
</feature>
<keyword evidence="1" id="KW-0812">Transmembrane</keyword>
<comment type="caution">
    <text evidence="2">The sequence shown here is derived from an EMBL/GenBank/DDBJ whole genome shotgun (WGS) entry which is preliminary data.</text>
</comment>
<dbReference type="OrthoDB" id="9800207at2"/>
<evidence type="ECO:0000256" key="1">
    <source>
        <dbReference type="SAM" id="Phobius"/>
    </source>
</evidence>
<evidence type="ECO:0000313" key="2">
    <source>
        <dbReference type="EMBL" id="PTX63692.1"/>
    </source>
</evidence>
<dbReference type="InterPro" id="IPR007498">
    <property type="entry name" value="PqiA-like"/>
</dbReference>
<feature type="transmembrane region" description="Helical" evidence="1">
    <location>
        <begin position="350"/>
        <end position="374"/>
    </location>
</feature>
<dbReference type="RefSeq" id="WP_146169695.1">
    <property type="nucleotide sequence ID" value="NZ_QBKT01000001.1"/>
</dbReference>
<organism evidence="2 3">
    <name type="scientific">Kordia periserrulae</name>
    <dbReference type="NCBI Taxonomy" id="701523"/>
    <lineage>
        <taxon>Bacteria</taxon>
        <taxon>Pseudomonadati</taxon>
        <taxon>Bacteroidota</taxon>
        <taxon>Flavobacteriia</taxon>
        <taxon>Flavobacteriales</taxon>
        <taxon>Flavobacteriaceae</taxon>
        <taxon>Kordia</taxon>
    </lineage>
</organism>
<name>A0A2T6C5W8_9FLAO</name>
<gene>
    <name evidence="2" type="ORF">C8N46_101296</name>
</gene>
<dbReference type="Pfam" id="PF04403">
    <property type="entry name" value="PqiA"/>
    <property type="match status" value="1"/>
</dbReference>